<proteinExistence type="inferred from homology"/>
<dbReference type="Pfam" id="PF00282">
    <property type="entry name" value="Pyridoxal_deC"/>
    <property type="match status" value="1"/>
</dbReference>
<evidence type="ECO:0000256" key="2">
    <source>
        <dbReference type="ARBA" id="ARBA00009533"/>
    </source>
</evidence>
<dbReference type="GO" id="GO:0042427">
    <property type="term" value="P:serotonin biosynthetic process"/>
    <property type="evidence" value="ECO:0007669"/>
    <property type="project" value="TreeGrafter"/>
</dbReference>
<comment type="similarity">
    <text evidence="2 11">Belongs to the group II decarboxylase family.</text>
</comment>
<keyword evidence="5" id="KW-0210">Decarboxylase</keyword>
<dbReference type="PANTHER" id="PTHR11999:SF167">
    <property type="entry name" value="AROMATIC-L-AMINO-ACID DECARBOXYLASE"/>
    <property type="match status" value="1"/>
</dbReference>
<evidence type="ECO:0000256" key="10">
    <source>
        <dbReference type="ARBA" id="ARBA00041275"/>
    </source>
</evidence>
<organism evidence="12">
    <name type="scientific">Menopon gallinae</name>
    <name type="common">poultry shaft louse</name>
    <dbReference type="NCBI Taxonomy" id="328185"/>
    <lineage>
        <taxon>Eukaryota</taxon>
        <taxon>Metazoa</taxon>
        <taxon>Ecdysozoa</taxon>
        <taxon>Arthropoda</taxon>
        <taxon>Hexapoda</taxon>
        <taxon>Insecta</taxon>
        <taxon>Pterygota</taxon>
        <taxon>Neoptera</taxon>
        <taxon>Paraneoptera</taxon>
        <taxon>Psocodea</taxon>
        <taxon>Troctomorpha</taxon>
        <taxon>Phthiraptera</taxon>
        <taxon>Amblycera</taxon>
        <taxon>Menoponidae</taxon>
        <taxon>Menopon</taxon>
    </lineage>
</organism>
<dbReference type="EMBL" id="JARGDH010000003">
    <property type="protein sequence ID" value="KAL0273788.1"/>
    <property type="molecule type" value="Genomic_DNA"/>
</dbReference>
<sequence>MHGILIGFILRFFNRITVPAIHYFSNCSQHWQIPLGRRFRSLKLWFVLRLYGVENIQKHIRKQIGLAHEFEGYVRKDPRFEIVGEVIMGLVCFRLKMSNEINEKLYKRINDNGKIHLVPSKIRDIYFLRLAVCSRMTESSDMIAAWEEIKTLAEELLKETN</sequence>
<dbReference type="InterPro" id="IPR015424">
    <property type="entry name" value="PyrdxlP-dep_Trfase"/>
</dbReference>
<comment type="caution">
    <text evidence="12">The sequence shown here is derived from an EMBL/GenBank/DDBJ whole genome shotgun (WGS) entry which is preliminary data.</text>
</comment>
<evidence type="ECO:0000256" key="1">
    <source>
        <dbReference type="ARBA" id="ARBA00001933"/>
    </source>
</evidence>
<reference evidence="12" key="1">
    <citation type="journal article" date="2024" name="Gigascience">
        <title>Chromosome-level genome of the poultry shaft louse Menopon gallinae provides insight into the host-switching and adaptive evolution of parasitic lice.</title>
        <authorList>
            <person name="Xu Y."/>
            <person name="Ma L."/>
            <person name="Liu S."/>
            <person name="Liang Y."/>
            <person name="Liu Q."/>
            <person name="He Z."/>
            <person name="Tian L."/>
            <person name="Duan Y."/>
            <person name="Cai W."/>
            <person name="Li H."/>
            <person name="Song F."/>
        </authorList>
    </citation>
    <scope>NUCLEOTIDE SEQUENCE</scope>
    <source>
        <strain evidence="12">Cailab_2023a</strain>
    </source>
</reference>
<dbReference type="Gene3D" id="3.40.640.10">
    <property type="entry name" value="Type I PLP-dependent aspartate aminotransferase-like (Major domain)"/>
    <property type="match status" value="1"/>
</dbReference>
<evidence type="ECO:0000256" key="6">
    <source>
        <dbReference type="ARBA" id="ARBA00022898"/>
    </source>
</evidence>
<comment type="subunit">
    <text evidence="3">Homodimer.</text>
</comment>
<keyword evidence="7 11" id="KW-0456">Lyase</keyword>
<evidence type="ECO:0000256" key="5">
    <source>
        <dbReference type="ARBA" id="ARBA00022793"/>
    </source>
</evidence>
<evidence type="ECO:0000256" key="8">
    <source>
        <dbReference type="ARBA" id="ARBA00038886"/>
    </source>
</evidence>
<accession>A0AAW2HVB8</accession>
<dbReference type="EC" id="4.1.1.28" evidence="8"/>
<dbReference type="PANTHER" id="PTHR11999">
    <property type="entry name" value="GROUP II PYRIDOXAL-5-PHOSPHATE DECARBOXYLASE"/>
    <property type="match status" value="1"/>
</dbReference>
<dbReference type="GO" id="GO:0006520">
    <property type="term" value="P:amino acid metabolic process"/>
    <property type="evidence" value="ECO:0007669"/>
    <property type="project" value="InterPro"/>
</dbReference>
<evidence type="ECO:0000256" key="7">
    <source>
        <dbReference type="ARBA" id="ARBA00023239"/>
    </source>
</evidence>
<comment type="cofactor">
    <cofactor evidence="1 11">
        <name>pyridoxal 5'-phosphate</name>
        <dbReference type="ChEBI" id="CHEBI:597326"/>
    </cofactor>
</comment>
<dbReference type="InterPro" id="IPR010977">
    <property type="entry name" value="Aromatic_deC"/>
</dbReference>
<dbReference type="GO" id="GO:0030170">
    <property type="term" value="F:pyridoxal phosphate binding"/>
    <property type="evidence" value="ECO:0007669"/>
    <property type="project" value="InterPro"/>
</dbReference>
<keyword evidence="6 11" id="KW-0663">Pyridoxal phosphate</keyword>
<evidence type="ECO:0000313" key="12">
    <source>
        <dbReference type="EMBL" id="KAL0273788.1"/>
    </source>
</evidence>
<dbReference type="GO" id="GO:0019752">
    <property type="term" value="P:carboxylic acid metabolic process"/>
    <property type="evidence" value="ECO:0007669"/>
    <property type="project" value="InterPro"/>
</dbReference>
<name>A0AAW2HVB8_9NEOP</name>
<dbReference type="FunFam" id="3.90.1150.10:FF:000018">
    <property type="entry name" value="Histidine decarboxylase"/>
    <property type="match status" value="1"/>
</dbReference>
<dbReference type="GO" id="GO:0005737">
    <property type="term" value="C:cytoplasm"/>
    <property type="evidence" value="ECO:0007669"/>
    <property type="project" value="TreeGrafter"/>
</dbReference>
<evidence type="ECO:0000256" key="11">
    <source>
        <dbReference type="RuleBase" id="RU000382"/>
    </source>
</evidence>
<dbReference type="PRINTS" id="PR00800">
    <property type="entry name" value="YHDCRBOXLASE"/>
</dbReference>
<dbReference type="AlphaFoldDB" id="A0AAW2HVB8"/>
<gene>
    <name evidence="12" type="ORF">PYX00_006381</name>
</gene>
<keyword evidence="4" id="KW-0127">Catecholamine biosynthesis</keyword>
<dbReference type="GO" id="GO:0004058">
    <property type="term" value="F:aromatic-L-amino-acid decarboxylase activity"/>
    <property type="evidence" value="ECO:0007669"/>
    <property type="project" value="UniProtKB-EC"/>
</dbReference>
<evidence type="ECO:0000256" key="3">
    <source>
        <dbReference type="ARBA" id="ARBA00011738"/>
    </source>
</evidence>
<dbReference type="InterPro" id="IPR015421">
    <property type="entry name" value="PyrdxlP-dep_Trfase_major"/>
</dbReference>
<dbReference type="GO" id="GO:0042423">
    <property type="term" value="P:catecholamine biosynthetic process"/>
    <property type="evidence" value="ECO:0007669"/>
    <property type="project" value="UniProtKB-KW"/>
</dbReference>
<evidence type="ECO:0000256" key="9">
    <source>
        <dbReference type="ARBA" id="ARBA00040968"/>
    </source>
</evidence>
<dbReference type="Gene3D" id="3.90.1150.10">
    <property type="entry name" value="Aspartate Aminotransferase, domain 1"/>
    <property type="match status" value="1"/>
</dbReference>
<protein>
    <recommendedName>
        <fullName evidence="9">Aromatic-L-amino-acid decarboxylase</fullName>
        <ecNumber evidence="8">4.1.1.28</ecNumber>
    </recommendedName>
    <alternativeName>
        <fullName evidence="10">DOPA decarboxylase</fullName>
    </alternativeName>
</protein>
<evidence type="ECO:0000256" key="4">
    <source>
        <dbReference type="ARBA" id="ARBA00022584"/>
    </source>
</evidence>
<dbReference type="InterPro" id="IPR002129">
    <property type="entry name" value="PyrdxlP-dep_de-COase"/>
</dbReference>
<dbReference type="SUPFAM" id="SSF53383">
    <property type="entry name" value="PLP-dependent transferases"/>
    <property type="match status" value="1"/>
</dbReference>
<dbReference type="InterPro" id="IPR015422">
    <property type="entry name" value="PyrdxlP-dep_Trfase_small"/>
</dbReference>